<dbReference type="PANTHER" id="PTHR36985">
    <property type="entry name" value="TRANSLOCATION AND ASSEMBLY MODULE SUBUNIT TAMB"/>
    <property type="match status" value="1"/>
</dbReference>
<evidence type="ECO:0000256" key="6">
    <source>
        <dbReference type="SAM" id="Phobius"/>
    </source>
</evidence>
<proteinExistence type="predicted"/>
<dbReference type="RefSeq" id="WP_144046792.1">
    <property type="nucleotide sequence ID" value="NZ_CP041614.1"/>
</dbReference>
<name>A0ABX5X3C5_9GAMM</name>
<sequence>MTQESNDVTINEPEQPTKSSTGKPEKKTGYLYTLWRSFKLVSRTLVYIPLGFLITFALLIGTHIGSRITVLLADALVPDLQITYVGGAINNRLEVTDVRWQIPGVAVELDDLTLDWHPLCLLRKQLCVSELLASRVIVEIDTDLPSEQQTSIIEKETAELSEATEATKPAKNDIKEQEGLDEINEEITLPFGIDLTKADLANVRVRVDDMHFNVSRLQTRAQWQSTGIRVNYLTSQDLLVDIPLSSDSDKYSQLDIDQDNTWAMADLPRVFMPIPVFAERVSLTKSHLRLGQRDDLFSQIDFEASYHSFLIHIENLKVHHTYGKVELEGEISLIDDYPMDVIAVIDAGHVDEIPGLGQQHATLALSGGFNRLKIESSGKGHIDYSLTGDIALADPKLAYHLSLTSKQLGWPLDKNTYSAQSVDLESVGDLDLQNLTFSGQVNSPYHPILAIDAQLTHAGSEVEVKHLRAKGELGDIEISGHASYAKNISWNAAINAIDFDMEQLALPLDNPLPESFISGRFNTRGKVQKKQWRVAISQSDLTGEIQGYPFHLIGDLSLDNKLHLSADSLKLSALQSILTISGTADEYWSINAQLDVPDLNLWHPDSSGSIKAKINVSGESDHPEVRVSAKALDLQFEHFKLEQAQIKGFYRPLDNQEFALTLDTGEFKYNTQQLDSITLSIEGDEQHQKLNLQTSGEYRLDTQIYSNLNTKTETLVAEVRRLSLSSILGDWDLEAPFNVSWDNLSQTGLLSTFCWLNIDGKFCLDDQAELGENGDASIKFQGDIGAILAPILPDNLIWQAPAKLSSHLIWAKDTKPQGALNLDFEPGYLSLKNNQRSVDIGYKTLALHASLDEKILSTQLRFDSHDIASWEGRLDIAVTPDRTLSGYTKLHKINLNALAEFLPQLEIIQGNISSELKIAGTLDQPDVSGQLLLENGELLAAANPTLFEDIKLAVSLSGQRALLDGTWNMGEGQAKLVGNIDWSTGTLNGNIQVNGNDLVIIQPPLAIINVSPDLDFSFTKDSFNIKGAIEVPSGHIKIVQLPEGGVEVSKDVVFNDSLSTGEINQNPLALTSDIKIKLADNLKIDGMGLKGKLTGVLELKQEAFKPALLYGDIRVVDGKYKFMGQTLDIKAGEVQFIGPMEVPNLNIEAVREIKDEDVLAGVRITGTPLKPVVTLFSSPTKEQAEILSYIIKGTGFHSNDNEQNSGLMLGAALTLSNQIGGGAVNNIGDSATGLIEKLGFSNVQLDANDDGRVAISGFIGEDLMVKYGYGVFNPGYEMTVRYYLLSQLYLETVSGTIEQSLDIYYNFDID</sequence>
<evidence type="ECO:0000256" key="5">
    <source>
        <dbReference type="SAM" id="MobiDB-lite"/>
    </source>
</evidence>
<protein>
    <recommendedName>
        <fullName evidence="7">Translocation and assembly module TamB C-terminal domain-containing protein</fullName>
    </recommendedName>
</protein>
<keyword evidence="4 6" id="KW-0472">Membrane</keyword>
<feature type="region of interest" description="Disordered" evidence="5">
    <location>
        <begin position="1"/>
        <end position="24"/>
    </location>
</feature>
<comment type="subcellular location">
    <subcellularLocation>
        <location evidence="1">Membrane</location>
        <topology evidence="1">Single-pass membrane protein</topology>
    </subcellularLocation>
</comment>
<dbReference type="InterPro" id="IPR007452">
    <property type="entry name" value="TamB_C"/>
</dbReference>
<evidence type="ECO:0000313" key="9">
    <source>
        <dbReference type="Proteomes" id="UP000315947"/>
    </source>
</evidence>
<keyword evidence="9" id="KW-1185">Reference proteome</keyword>
<feature type="transmembrane region" description="Helical" evidence="6">
    <location>
        <begin position="45"/>
        <end position="64"/>
    </location>
</feature>
<keyword evidence="2 6" id="KW-0812">Transmembrane</keyword>
<evidence type="ECO:0000313" key="8">
    <source>
        <dbReference type="EMBL" id="QDO84433.1"/>
    </source>
</evidence>
<dbReference type="PANTHER" id="PTHR36985:SF1">
    <property type="entry name" value="TRANSLOCATION AND ASSEMBLY MODULE SUBUNIT TAMB"/>
    <property type="match status" value="1"/>
</dbReference>
<evidence type="ECO:0000256" key="1">
    <source>
        <dbReference type="ARBA" id="ARBA00004167"/>
    </source>
</evidence>
<organism evidence="8 9">
    <name type="scientific">Shewanella psychropiezotolerans</name>
    <dbReference type="NCBI Taxonomy" id="2593655"/>
    <lineage>
        <taxon>Bacteria</taxon>
        <taxon>Pseudomonadati</taxon>
        <taxon>Pseudomonadota</taxon>
        <taxon>Gammaproteobacteria</taxon>
        <taxon>Alteromonadales</taxon>
        <taxon>Shewanellaceae</taxon>
        <taxon>Shewanella</taxon>
    </lineage>
</organism>
<dbReference type="EMBL" id="CP041614">
    <property type="protein sequence ID" value="QDO84433.1"/>
    <property type="molecule type" value="Genomic_DNA"/>
</dbReference>
<dbReference type="Pfam" id="PF04357">
    <property type="entry name" value="TamB"/>
    <property type="match status" value="1"/>
</dbReference>
<accession>A0ABX5X3C5</accession>
<keyword evidence="3 6" id="KW-1133">Transmembrane helix</keyword>
<evidence type="ECO:0000256" key="3">
    <source>
        <dbReference type="ARBA" id="ARBA00022989"/>
    </source>
</evidence>
<feature type="compositionally biased region" description="Polar residues" evidence="5">
    <location>
        <begin position="1"/>
        <end position="22"/>
    </location>
</feature>
<evidence type="ECO:0000259" key="7">
    <source>
        <dbReference type="Pfam" id="PF04357"/>
    </source>
</evidence>
<gene>
    <name evidence="8" type="ORF">FM037_16005</name>
</gene>
<evidence type="ECO:0000256" key="4">
    <source>
        <dbReference type="ARBA" id="ARBA00023136"/>
    </source>
</evidence>
<feature type="domain" description="Translocation and assembly module TamB C-terminal" evidence="7">
    <location>
        <begin position="970"/>
        <end position="1308"/>
    </location>
</feature>
<dbReference type="Proteomes" id="UP000315947">
    <property type="component" value="Chromosome"/>
</dbReference>
<evidence type="ECO:0000256" key="2">
    <source>
        <dbReference type="ARBA" id="ARBA00022692"/>
    </source>
</evidence>
<reference evidence="8 9" key="1">
    <citation type="submission" date="2019-07" db="EMBL/GenBank/DDBJ databases">
        <title>Shewanella sp. YLB-06 whole genomic sequence.</title>
        <authorList>
            <person name="Yu L."/>
        </authorList>
    </citation>
    <scope>NUCLEOTIDE SEQUENCE [LARGE SCALE GENOMIC DNA]</scope>
    <source>
        <strain evidence="8 9">YLB-06</strain>
    </source>
</reference>